<evidence type="ECO:0000256" key="3">
    <source>
        <dbReference type="ARBA" id="ARBA00022933"/>
    </source>
</evidence>
<feature type="domain" description="Selenoprotein F/M" evidence="6">
    <location>
        <begin position="3"/>
        <end position="65"/>
    </location>
</feature>
<dbReference type="Proteomes" id="UP000590623">
    <property type="component" value="Unassembled WGS sequence"/>
</dbReference>
<dbReference type="OrthoDB" id="25165at2759"/>
<dbReference type="Pfam" id="PF08806">
    <property type="entry name" value="Sep15_SelM"/>
    <property type="match status" value="1"/>
</dbReference>
<evidence type="ECO:0000256" key="1">
    <source>
        <dbReference type="ARBA" id="ARBA00005742"/>
    </source>
</evidence>
<proteinExistence type="inferred from homology"/>
<evidence type="ECO:0000256" key="5">
    <source>
        <dbReference type="SAM" id="MobiDB-lite"/>
    </source>
</evidence>
<dbReference type="SUPFAM" id="SSF52833">
    <property type="entry name" value="Thioredoxin-like"/>
    <property type="match status" value="1"/>
</dbReference>
<dbReference type="GO" id="GO:0005788">
    <property type="term" value="C:endoplasmic reticulum lumen"/>
    <property type="evidence" value="ECO:0007669"/>
    <property type="project" value="TreeGrafter"/>
</dbReference>
<dbReference type="InterPro" id="IPR039992">
    <property type="entry name" value="Sep15_SelM"/>
</dbReference>
<gene>
    <name evidence="7" type="primary">Selenom</name>
    <name evidence="7" type="ORF">CINMEX_R02195</name>
</gene>
<evidence type="ECO:0000256" key="2">
    <source>
        <dbReference type="ARBA" id="ARBA00022729"/>
    </source>
</evidence>
<feature type="non-terminal residue" evidence="7">
    <location>
        <position position="114"/>
    </location>
</feature>
<dbReference type="GO" id="GO:0016491">
    <property type="term" value="F:oxidoreductase activity"/>
    <property type="evidence" value="ECO:0007669"/>
    <property type="project" value="TreeGrafter"/>
</dbReference>
<accession>A0A7L2J3H1</accession>
<organism evidence="7 8">
    <name type="scientific">Cinclus mexicanus</name>
    <name type="common">American dipper</name>
    <dbReference type="NCBI Taxonomy" id="161649"/>
    <lineage>
        <taxon>Eukaryota</taxon>
        <taxon>Metazoa</taxon>
        <taxon>Chordata</taxon>
        <taxon>Craniata</taxon>
        <taxon>Vertebrata</taxon>
        <taxon>Euteleostomi</taxon>
        <taxon>Archelosauria</taxon>
        <taxon>Archosauria</taxon>
        <taxon>Dinosauria</taxon>
        <taxon>Saurischia</taxon>
        <taxon>Theropoda</taxon>
        <taxon>Coelurosauria</taxon>
        <taxon>Aves</taxon>
        <taxon>Neognathae</taxon>
        <taxon>Neoaves</taxon>
        <taxon>Telluraves</taxon>
        <taxon>Australaves</taxon>
        <taxon>Passeriformes</taxon>
        <taxon>Cinclidae</taxon>
        <taxon>Cinclus</taxon>
    </lineage>
</organism>
<evidence type="ECO:0000256" key="4">
    <source>
        <dbReference type="ARBA" id="ARBA00040773"/>
    </source>
</evidence>
<sequence>ADHSPQVKAFVTQDIPLYHNLEMKHLPGADPELVLLSRRYEELERIPLSDMTREEINQLVQELGFYRKETPDARVPEEFQFAPAKPLPILLHPQAATTDGKTPPKRDKEEHPDL</sequence>
<protein>
    <recommendedName>
        <fullName evidence="4">Selenoprotein M</fullName>
    </recommendedName>
</protein>
<keyword evidence="3" id="KW-0712">Selenocysteine</keyword>
<feature type="compositionally biased region" description="Basic and acidic residues" evidence="5">
    <location>
        <begin position="102"/>
        <end position="114"/>
    </location>
</feature>
<dbReference type="EMBL" id="VWYM01002797">
    <property type="protein sequence ID" value="NXR17832.1"/>
    <property type="molecule type" value="Genomic_DNA"/>
</dbReference>
<evidence type="ECO:0000259" key="6">
    <source>
        <dbReference type="Pfam" id="PF08806"/>
    </source>
</evidence>
<dbReference type="PANTHER" id="PTHR13077">
    <property type="entry name" value="SELENOPROTEIN F"/>
    <property type="match status" value="1"/>
</dbReference>
<name>A0A7L2J3H1_CINMU</name>
<keyword evidence="2" id="KW-0732">Signal</keyword>
<evidence type="ECO:0000313" key="8">
    <source>
        <dbReference type="Proteomes" id="UP000590623"/>
    </source>
</evidence>
<dbReference type="InterPro" id="IPR014912">
    <property type="entry name" value="Sep15_SelM_dom"/>
</dbReference>
<comment type="caution">
    <text evidence="7">The sequence shown here is derived from an EMBL/GenBank/DDBJ whole genome shotgun (WGS) entry which is preliminary data.</text>
</comment>
<evidence type="ECO:0000313" key="7">
    <source>
        <dbReference type="EMBL" id="NXR17832.1"/>
    </source>
</evidence>
<dbReference type="AlphaFoldDB" id="A0A7L2J3H1"/>
<dbReference type="InterPro" id="IPR038219">
    <property type="entry name" value="Sep15/SelM_sf"/>
</dbReference>
<dbReference type="InterPro" id="IPR036249">
    <property type="entry name" value="Thioredoxin-like_sf"/>
</dbReference>
<keyword evidence="8" id="KW-1185">Reference proteome</keyword>
<feature type="region of interest" description="Disordered" evidence="5">
    <location>
        <begin position="86"/>
        <end position="114"/>
    </location>
</feature>
<feature type="non-terminal residue" evidence="7">
    <location>
        <position position="1"/>
    </location>
</feature>
<dbReference type="Gene3D" id="3.40.30.50">
    <property type="entry name" value="Sep15/SelM thioredoxin-like domain, active-site redox motif"/>
    <property type="match status" value="1"/>
</dbReference>
<comment type="similarity">
    <text evidence="1">Belongs to the selenoprotein M/F family.</text>
</comment>
<reference evidence="7 8" key="1">
    <citation type="submission" date="2019-09" db="EMBL/GenBank/DDBJ databases">
        <title>Bird 10,000 Genomes (B10K) Project - Family phase.</title>
        <authorList>
            <person name="Zhang G."/>
        </authorList>
    </citation>
    <scope>NUCLEOTIDE SEQUENCE [LARGE SCALE GENOMIC DNA]</scope>
    <source>
        <strain evidence="7">B10K-DU-001-77</strain>
        <tissue evidence="7">Muscle</tissue>
    </source>
</reference>
<dbReference type="PANTHER" id="PTHR13077:SF7">
    <property type="entry name" value="SELENOPROTEIN M"/>
    <property type="match status" value="1"/>
</dbReference>